<dbReference type="EMBL" id="JAENIG010000005">
    <property type="protein sequence ID" value="MBK1855155.1"/>
    <property type="molecule type" value="Genomic_DNA"/>
</dbReference>
<keyword evidence="3" id="KW-1185">Reference proteome</keyword>
<organism evidence="2 3">
    <name type="scientific">Oceaniferula flava</name>
    <dbReference type="NCBI Taxonomy" id="2800421"/>
    <lineage>
        <taxon>Bacteria</taxon>
        <taxon>Pseudomonadati</taxon>
        <taxon>Verrucomicrobiota</taxon>
        <taxon>Verrucomicrobiia</taxon>
        <taxon>Verrucomicrobiales</taxon>
        <taxon>Verrucomicrobiaceae</taxon>
        <taxon>Oceaniferula</taxon>
    </lineage>
</organism>
<protein>
    <submittedName>
        <fullName evidence="2">DUF2868 domain-containing protein</fullName>
    </submittedName>
</protein>
<reference evidence="2" key="1">
    <citation type="submission" date="2021-01" db="EMBL/GenBank/DDBJ databases">
        <title>Modified the classification status of verrucomicrobia.</title>
        <authorList>
            <person name="Feng X."/>
        </authorList>
    </citation>
    <scope>NUCLEOTIDE SEQUENCE</scope>
    <source>
        <strain evidence="2">5K15</strain>
    </source>
</reference>
<dbReference type="RefSeq" id="WP_309489766.1">
    <property type="nucleotide sequence ID" value="NZ_JAENIG010000005.1"/>
</dbReference>
<evidence type="ECO:0000313" key="2">
    <source>
        <dbReference type="EMBL" id="MBK1855155.1"/>
    </source>
</evidence>
<feature type="transmembrane region" description="Helical" evidence="1">
    <location>
        <begin position="81"/>
        <end position="102"/>
    </location>
</feature>
<dbReference type="Pfam" id="PF11067">
    <property type="entry name" value="DUF2868"/>
    <property type="match status" value="1"/>
</dbReference>
<feature type="transmembrane region" description="Helical" evidence="1">
    <location>
        <begin position="122"/>
        <end position="147"/>
    </location>
</feature>
<proteinExistence type="predicted"/>
<feature type="transmembrane region" description="Helical" evidence="1">
    <location>
        <begin position="288"/>
        <end position="312"/>
    </location>
</feature>
<sequence>MTRQQKKRSWTLRDLVDFEVQLEKAARWKSAWRNGVGEELENEGVSSELNRRRLGFRWMLEEVREAEHEESGHRLDSGARLLAFLLWLVMLLTGIGVLRGLLMEFEFSYSGGEVTRMRGYNIWILLGVTIGFQWLLMLGSVLAYWLWRRWSGSLSIFQVLLQKLIRKWGGEKMVGDVWKRLQTRVSGGQSVISWRLARILQAGGVGYNCGLLLGLFGCLWFFQIGFYWESTLPQFGRDSLIQVTEALAFFSDSIAPGAEVVDQAKRGSVLIPPAQNSMPERMAVDLSWGFFFLFAIAVWGLLPRVILWVLAWSMERRALAGMDFQESRHRSLWRDLTKVQRGEVQVGPADGVVLLDIGGLEMDTDSVRPFLLQTLRVNPEARFSLGTLDTEEEAEAMEKAKSVAMGVVFLVEGWNLSPKQMEVYHDQIRSAIGADHMIRYVVIGSEEELAQWAQFVDSLRDSETSVVRYDVVG</sequence>
<dbReference type="AlphaFoldDB" id="A0AAE2SBK5"/>
<gene>
    <name evidence="2" type="ORF">JIN83_09310</name>
</gene>
<evidence type="ECO:0000256" key="1">
    <source>
        <dbReference type="SAM" id="Phobius"/>
    </source>
</evidence>
<name>A0AAE2SBK5_9BACT</name>
<keyword evidence="1" id="KW-0812">Transmembrane</keyword>
<comment type="caution">
    <text evidence="2">The sequence shown here is derived from an EMBL/GenBank/DDBJ whole genome shotgun (WGS) entry which is preliminary data.</text>
</comment>
<dbReference type="Proteomes" id="UP000634206">
    <property type="component" value="Unassembled WGS sequence"/>
</dbReference>
<feature type="transmembrane region" description="Helical" evidence="1">
    <location>
        <begin position="205"/>
        <end position="228"/>
    </location>
</feature>
<keyword evidence="1" id="KW-0472">Membrane</keyword>
<dbReference type="InterPro" id="IPR021296">
    <property type="entry name" value="DUF2868"/>
</dbReference>
<evidence type="ECO:0000313" key="3">
    <source>
        <dbReference type="Proteomes" id="UP000634206"/>
    </source>
</evidence>
<keyword evidence="1" id="KW-1133">Transmembrane helix</keyword>
<accession>A0AAE2SBK5</accession>